<dbReference type="SUPFAM" id="SSF54909">
    <property type="entry name" value="Dimeric alpha+beta barrel"/>
    <property type="match status" value="1"/>
</dbReference>
<evidence type="ECO:0000313" key="13">
    <source>
        <dbReference type="EMBL" id="QQU76944.1"/>
    </source>
</evidence>
<comment type="similarity">
    <text evidence="8">Belongs to the DyP-type peroxidase family.</text>
</comment>
<dbReference type="EMBL" id="BJLD01000002">
    <property type="protein sequence ID" value="GEA43637.1"/>
    <property type="molecule type" value="Genomic_DNA"/>
</dbReference>
<evidence type="ECO:0000313" key="14">
    <source>
        <dbReference type="Proteomes" id="UP000315234"/>
    </source>
</evidence>
<feature type="domain" description="Dyp-type peroxidase N-terminal" evidence="10">
    <location>
        <begin position="87"/>
        <end position="227"/>
    </location>
</feature>
<dbReference type="GO" id="GO:0046872">
    <property type="term" value="F:metal ion binding"/>
    <property type="evidence" value="ECO:0007669"/>
    <property type="project" value="UniProtKB-KW"/>
</dbReference>
<evidence type="ECO:0000313" key="15">
    <source>
        <dbReference type="Proteomes" id="UP000595757"/>
    </source>
</evidence>
<keyword evidence="7" id="KW-0408">Iron</keyword>
<keyword evidence="3" id="KW-0349">Heme</keyword>
<dbReference type="PROSITE" id="PS51404">
    <property type="entry name" value="DYP_PEROXIDASE"/>
    <property type="match status" value="1"/>
</dbReference>
<comment type="cofactor">
    <cofactor evidence="1">
        <name>heme b</name>
        <dbReference type="ChEBI" id="CHEBI:60344"/>
    </cofactor>
</comment>
<accession>A0AAQ1Z7K3</accession>
<dbReference type="PANTHER" id="PTHR30521">
    <property type="entry name" value="DEFERROCHELATASE/PEROXIDASE"/>
    <property type="match status" value="1"/>
</dbReference>
<dbReference type="PROSITE" id="PS51318">
    <property type="entry name" value="TAT"/>
    <property type="match status" value="1"/>
</dbReference>
<evidence type="ECO:0000256" key="9">
    <source>
        <dbReference type="SAM" id="MobiDB-lite"/>
    </source>
</evidence>
<organism evidence="12 14">
    <name type="scientific">Corynebacterium striatum</name>
    <dbReference type="NCBI Taxonomy" id="43770"/>
    <lineage>
        <taxon>Bacteria</taxon>
        <taxon>Bacillati</taxon>
        <taxon>Actinomycetota</taxon>
        <taxon>Actinomycetes</taxon>
        <taxon>Mycobacteriales</taxon>
        <taxon>Corynebacteriaceae</taxon>
        <taxon>Corynebacterium</taxon>
    </lineage>
</organism>
<dbReference type="RefSeq" id="WP_080548601.1">
    <property type="nucleotide sequence ID" value="NZ_BJLD01000002.1"/>
</dbReference>
<evidence type="ECO:0000256" key="4">
    <source>
        <dbReference type="ARBA" id="ARBA00022723"/>
    </source>
</evidence>
<evidence type="ECO:0000256" key="3">
    <source>
        <dbReference type="ARBA" id="ARBA00022617"/>
    </source>
</evidence>
<dbReference type="Proteomes" id="UP000595757">
    <property type="component" value="Chromosome"/>
</dbReference>
<dbReference type="InterPro" id="IPR011008">
    <property type="entry name" value="Dimeric_a/b-barrel"/>
</dbReference>
<evidence type="ECO:0000256" key="2">
    <source>
        <dbReference type="ARBA" id="ARBA00022559"/>
    </source>
</evidence>
<evidence type="ECO:0000256" key="6">
    <source>
        <dbReference type="ARBA" id="ARBA00023002"/>
    </source>
</evidence>
<evidence type="ECO:0000256" key="1">
    <source>
        <dbReference type="ARBA" id="ARBA00001970"/>
    </source>
</evidence>
<dbReference type="InterPro" id="IPR006311">
    <property type="entry name" value="TAT_signal"/>
</dbReference>
<feature type="region of interest" description="Disordered" evidence="9">
    <location>
        <begin position="1"/>
        <end position="25"/>
    </location>
</feature>
<dbReference type="Proteomes" id="UP000315234">
    <property type="component" value="Unassembled WGS sequence"/>
</dbReference>
<dbReference type="InterPro" id="IPR048328">
    <property type="entry name" value="Dyp_perox_C"/>
</dbReference>
<evidence type="ECO:0000256" key="8">
    <source>
        <dbReference type="ARBA" id="ARBA00025737"/>
    </source>
</evidence>
<dbReference type="GO" id="GO:0004601">
    <property type="term" value="F:peroxidase activity"/>
    <property type="evidence" value="ECO:0007669"/>
    <property type="project" value="UniProtKB-KW"/>
</dbReference>
<dbReference type="GO" id="GO:0005829">
    <property type="term" value="C:cytosol"/>
    <property type="evidence" value="ECO:0007669"/>
    <property type="project" value="TreeGrafter"/>
</dbReference>
<evidence type="ECO:0000256" key="7">
    <source>
        <dbReference type="ARBA" id="ARBA00023004"/>
    </source>
</evidence>
<evidence type="ECO:0000259" key="11">
    <source>
        <dbReference type="Pfam" id="PF20628"/>
    </source>
</evidence>
<keyword evidence="2 12" id="KW-0575">Peroxidase</keyword>
<evidence type="ECO:0000313" key="12">
    <source>
        <dbReference type="EMBL" id="GEA43637.1"/>
    </source>
</evidence>
<dbReference type="InterPro" id="IPR006314">
    <property type="entry name" value="Dyp_peroxidase"/>
</dbReference>
<dbReference type="GO" id="GO:0020037">
    <property type="term" value="F:heme binding"/>
    <property type="evidence" value="ECO:0007669"/>
    <property type="project" value="InterPro"/>
</dbReference>
<protein>
    <submittedName>
        <fullName evidence="13">Dyp-type peroxidase</fullName>
    </submittedName>
    <submittedName>
        <fullName evidence="12">Iron-dependent peroxidase</fullName>
    </submittedName>
</protein>
<dbReference type="InterPro" id="IPR048327">
    <property type="entry name" value="Dyp_perox_N"/>
</dbReference>
<evidence type="ECO:0000256" key="5">
    <source>
        <dbReference type="ARBA" id="ARBA00022729"/>
    </source>
</evidence>
<evidence type="ECO:0000259" key="10">
    <source>
        <dbReference type="Pfam" id="PF04261"/>
    </source>
</evidence>
<dbReference type="PANTHER" id="PTHR30521:SF4">
    <property type="entry name" value="DEFERROCHELATASE"/>
    <property type="match status" value="1"/>
</dbReference>
<feature type="domain" description="Dyp-type peroxidase C-terminal" evidence="11">
    <location>
        <begin position="239"/>
        <end position="420"/>
    </location>
</feature>
<keyword evidence="6" id="KW-0560">Oxidoreductase</keyword>
<dbReference type="GeneID" id="72412919"/>
<reference evidence="12 14" key="1">
    <citation type="submission" date="2019-06" db="EMBL/GenBank/DDBJ databases">
        <title>Draft genome sequence of Corynebacterium striatum NBRC 15291.</title>
        <authorList>
            <person name="Miura T."/>
            <person name="Furukawa M."/>
            <person name="Shimamura M."/>
            <person name="Ohyama Y."/>
            <person name="Yamazoe A."/>
            <person name="Kawasaki H."/>
        </authorList>
    </citation>
    <scope>NUCLEOTIDE SEQUENCE [LARGE SCALE GENOMIC DNA]</scope>
    <source>
        <strain evidence="12 14">NBRC 15291</strain>
    </source>
</reference>
<keyword evidence="15" id="KW-1185">Reference proteome</keyword>
<proteinExistence type="inferred from homology"/>
<sequence length="433" mass="46595">MSAESTPITASFTPSETAGSPASLPPQSGDVALALSRRGLLVGGAVAASALVVAGCAEGSESAGQDAAPDAAPIMGDDIVAFDGEHQAGIETPPQAHVALVGFNLKTKTTARGAKALMRLWTEDARRLCTAENPVGSLETELTQTPASLTITCGWGEGFFAKTGAEKPEWLGDVRKYSRDKLRPEWGQTDVVLQICSDDPLTTAFVMRHMTRASSSYAETAWVQQGFGHANGSAAKGETARNLFGQKDGTVNPHTHEEFMDQVWIDEGRFAGGTAMVVRRIHMNLDTWEELDRAAREASTGRKLDTGAPMHGTDEFDPVDLEARDSFGLKAIDPSSHVARAHPPKDHPEQKILRRPFNFNLAPSPDNSGELSNAGQIFICFQKDPTKQFEPIQARLDEQDQLNTWITHIGSAMYYVPAGTSGGSYWGESLLET</sequence>
<dbReference type="AlphaFoldDB" id="A0AAQ1Z7K3"/>
<keyword evidence="4" id="KW-0479">Metal-binding</keyword>
<feature type="compositionally biased region" description="Polar residues" evidence="9">
    <location>
        <begin position="1"/>
        <end position="20"/>
    </location>
</feature>
<dbReference type="EMBL" id="CP068158">
    <property type="protein sequence ID" value="QQU76944.1"/>
    <property type="molecule type" value="Genomic_DNA"/>
</dbReference>
<reference evidence="13 15" key="2">
    <citation type="submission" date="2021-01" db="EMBL/GenBank/DDBJ databases">
        <title>FDA dAtabase for Regulatory Grade micrObial Sequences (FDA-ARGOS): Supporting development and validation of Infectious Disease Dx tests.</title>
        <authorList>
            <person name="Sproer C."/>
            <person name="Gronow S."/>
            <person name="Severitt S."/>
            <person name="Schroder I."/>
            <person name="Tallon L."/>
            <person name="Sadzewicz L."/>
            <person name="Zhao X."/>
            <person name="Boylan J."/>
            <person name="Ott S."/>
            <person name="Bowen H."/>
            <person name="Vavikolanu K."/>
            <person name="Mehta A."/>
            <person name="Aluvathingal J."/>
            <person name="Nadendla S."/>
            <person name="Lowell S."/>
            <person name="Myers T."/>
            <person name="Yan Y."/>
            <person name="Sichtig H."/>
        </authorList>
    </citation>
    <scope>NUCLEOTIDE SEQUENCE [LARGE SCALE GENOMIC DNA]</scope>
    <source>
        <strain evidence="13 15">FDAARGOS_1115</strain>
    </source>
</reference>
<dbReference type="Pfam" id="PF04261">
    <property type="entry name" value="Dyp_perox_N"/>
    <property type="match status" value="1"/>
</dbReference>
<gene>
    <name evidence="12" type="ORF">Cst04h_18070</name>
    <name evidence="13" type="ORF">I6I72_13000</name>
</gene>
<keyword evidence="5" id="KW-0732">Signal</keyword>
<name>A0AAQ1Z7K3_CORST</name>
<dbReference type="NCBIfam" id="TIGR01413">
    <property type="entry name" value="Dyp_perox_fam"/>
    <property type="match status" value="1"/>
</dbReference>
<dbReference type="Pfam" id="PF20628">
    <property type="entry name" value="Dyp_perox_C"/>
    <property type="match status" value="1"/>
</dbReference>